<evidence type="ECO:0000256" key="2">
    <source>
        <dbReference type="ARBA" id="ARBA00022692"/>
    </source>
</evidence>
<protein>
    <recommendedName>
        <fullName evidence="9">Metalloprotease</fullName>
    </recommendedName>
</protein>
<dbReference type="Proteomes" id="UP000294947">
    <property type="component" value="Unassembled WGS sequence"/>
</dbReference>
<evidence type="ECO:0000256" key="5">
    <source>
        <dbReference type="SAM" id="MobiDB-lite"/>
    </source>
</evidence>
<keyword evidence="4 6" id="KW-0472">Membrane</keyword>
<reference evidence="7 8" key="1">
    <citation type="submission" date="2019-03" db="EMBL/GenBank/DDBJ databases">
        <title>Draft genome sequences of novel Actinobacteria.</title>
        <authorList>
            <person name="Sahin N."/>
            <person name="Ay H."/>
            <person name="Saygin H."/>
        </authorList>
    </citation>
    <scope>NUCLEOTIDE SEQUENCE [LARGE SCALE GENOMIC DNA]</scope>
    <source>
        <strain evidence="7 8">7K502</strain>
    </source>
</reference>
<dbReference type="EMBL" id="SMKW01000008">
    <property type="protein sequence ID" value="TDD53738.1"/>
    <property type="molecule type" value="Genomic_DNA"/>
</dbReference>
<feature type="region of interest" description="Disordered" evidence="5">
    <location>
        <begin position="82"/>
        <end position="140"/>
    </location>
</feature>
<dbReference type="PANTHER" id="PTHR30168:SF0">
    <property type="entry name" value="INNER MEMBRANE PROTEIN"/>
    <property type="match status" value="1"/>
</dbReference>
<feature type="region of interest" description="Disordered" evidence="5">
    <location>
        <begin position="1"/>
        <end position="51"/>
    </location>
</feature>
<gene>
    <name evidence="7" type="ORF">E1288_09260</name>
</gene>
<comment type="caution">
    <text evidence="7">The sequence shown here is derived from an EMBL/GenBank/DDBJ whole genome shotgun (WGS) entry which is preliminary data.</text>
</comment>
<dbReference type="AlphaFoldDB" id="A0A4R4Z6E9"/>
<dbReference type="InterPro" id="IPR007343">
    <property type="entry name" value="Uncharacterised_pept_Zn_put"/>
</dbReference>
<evidence type="ECO:0000313" key="8">
    <source>
        <dbReference type="Proteomes" id="UP000294947"/>
    </source>
</evidence>
<accession>A0A4R4Z6E9</accession>
<dbReference type="Pfam" id="PF04228">
    <property type="entry name" value="Zn_peptidase"/>
    <property type="match status" value="1"/>
</dbReference>
<evidence type="ECO:0000313" key="7">
    <source>
        <dbReference type="EMBL" id="TDD53738.1"/>
    </source>
</evidence>
<feature type="compositionally biased region" description="Pro residues" evidence="5">
    <location>
        <begin position="18"/>
        <end position="28"/>
    </location>
</feature>
<keyword evidence="8" id="KW-1185">Reference proteome</keyword>
<feature type="compositionally biased region" description="Pro residues" evidence="5">
    <location>
        <begin position="37"/>
        <end position="47"/>
    </location>
</feature>
<dbReference type="OrthoDB" id="7950418at2"/>
<proteinExistence type="predicted"/>
<comment type="subcellular location">
    <subcellularLocation>
        <location evidence="1">Membrane</location>
        <topology evidence="1">Single-pass membrane protein</topology>
    </subcellularLocation>
</comment>
<organism evidence="7 8">
    <name type="scientific">Saccharopolyspora elongata</name>
    <dbReference type="NCBI Taxonomy" id="2530387"/>
    <lineage>
        <taxon>Bacteria</taxon>
        <taxon>Bacillati</taxon>
        <taxon>Actinomycetota</taxon>
        <taxon>Actinomycetes</taxon>
        <taxon>Pseudonocardiales</taxon>
        <taxon>Pseudonocardiaceae</taxon>
        <taxon>Saccharopolyspora</taxon>
    </lineage>
</organism>
<evidence type="ECO:0000256" key="1">
    <source>
        <dbReference type="ARBA" id="ARBA00004167"/>
    </source>
</evidence>
<name>A0A4R4Z6E9_9PSEU</name>
<evidence type="ECO:0000256" key="4">
    <source>
        <dbReference type="ARBA" id="ARBA00023136"/>
    </source>
</evidence>
<sequence>MRPQQGAPIFDQPTRRIAPPPAARPLPPQTTVRLAPQRPPQPMPHMRPPQRRSNTGVIVALVLVGVALLGVGTVGAMAASITSSRASDYSSTSSRSTSTNSSETETSTGTTTSSEESETSTSTSGNDGEVKPVSALGDHPLNIPGNGAMNTSCNLPRFSTDVTSQDRFYQAALPCLMEAWAPALESADLPVRTPTVITTGDNIETPCGTRRWNQTAMYCPGNHTIYMTARYYAQVEQRTNAGVYLGQFAHEFGHALQGMTGINSAYGDASYDAGGSSTSAGLELTRRSELQATCFEGMTLAALQNGGVSNDFIFPALEDSSDRGDEHTNVRDHGSTSTNAAWVEQGFRKNRITECNTWLAAASDVD</sequence>
<dbReference type="GO" id="GO:0016020">
    <property type="term" value="C:membrane"/>
    <property type="evidence" value="ECO:0007669"/>
    <property type="project" value="UniProtKB-SubCell"/>
</dbReference>
<evidence type="ECO:0000256" key="6">
    <source>
        <dbReference type="SAM" id="Phobius"/>
    </source>
</evidence>
<feature type="transmembrane region" description="Helical" evidence="6">
    <location>
        <begin position="56"/>
        <end position="81"/>
    </location>
</feature>
<dbReference type="PANTHER" id="PTHR30168">
    <property type="entry name" value="PUTATIVE MEMBRANE PROTEIN YPFJ"/>
    <property type="match status" value="1"/>
</dbReference>
<evidence type="ECO:0008006" key="9">
    <source>
        <dbReference type="Google" id="ProtNLM"/>
    </source>
</evidence>
<keyword evidence="2 6" id="KW-0812">Transmembrane</keyword>
<keyword evidence="3 6" id="KW-1133">Transmembrane helix</keyword>
<evidence type="ECO:0000256" key="3">
    <source>
        <dbReference type="ARBA" id="ARBA00022989"/>
    </source>
</evidence>
<feature type="compositionally biased region" description="Low complexity" evidence="5">
    <location>
        <begin position="82"/>
        <end position="124"/>
    </location>
</feature>